<reference evidence="1" key="1">
    <citation type="submission" date="2016-03" db="EMBL/GenBank/DDBJ databases">
        <title>Mechanisms controlling the formation of the plant cell surface in tip-growing cells are functionally conserved among land plants.</title>
        <authorList>
            <person name="Honkanen S."/>
            <person name="Jones V.A."/>
            <person name="Morieri G."/>
            <person name="Champion C."/>
            <person name="Hetherington A.J."/>
            <person name="Kelly S."/>
            <person name="Saint-Marcoux D."/>
            <person name="Proust H."/>
            <person name="Prescott H."/>
            <person name="Dolan L."/>
        </authorList>
    </citation>
    <scope>NUCLEOTIDE SEQUENCE [LARGE SCALE GENOMIC DNA]</scope>
    <source>
        <tissue evidence="1">Whole gametophyte</tissue>
    </source>
</reference>
<keyword evidence="2" id="KW-1185">Reference proteome</keyword>
<evidence type="ECO:0000313" key="2">
    <source>
        <dbReference type="Proteomes" id="UP000077202"/>
    </source>
</evidence>
<accession>A0A176WL74</accession>
<dbReference type="AlphaFoldDB" id="A0A176WL74"/>
<sequence>MACQSSSAKECTTQHSHPTLAIHHPTCMSQAVAEESAVESGPSTHHSERLKAMATHGAHLERNYQPSWSTLTFKCRGDLHYKLMDLKQQYGLTEEEKPEASISQAWQPLIDNALTPTKDDWLGLFRDSLQVDPAMMFLTTEEFQLQLMPEEGYIIIPEGITQYSIGEQSRGLIPHHAGDEIATACARNGMARFQQPLNPTGVKCGAVEGQAKKPLYVEHIS</sequence>
<name>A0A176WL74_MARPO</name>
<organism evidence="1 2">
    <name type="scientific">Marchantia polymorpha subsp. ruderalis</name>
    <dbReference type="NCBI Taxonomy" id="1480154"/>
    <lineage>
        <taxon>Eukaryota</taxon>
        <taxon>Viridiplantae</taxon>
        <taxon>Streptophyta</taxon>
        <taxon>Embryophyta</taxon>
        <taxon>Marchantiophyta</taxon>
        <taxon>Marchantiopsida</taxon>
        <taxon>Marchantiidae</taxon>
        <taxon>Marchantiales</taxon>
        <taxon>Marchantiaceae</taxon>
        <taxon>Marchantia</taxon>
    </lineage>
</organism>
<evidence type="ECO:0000313" key="1">
    <source>
        <dbReference type="EMBL" id="OAE33614.1"/>
    </source>
</evidence>
<protein>
    <submittedName>
        <fullName evidence="1">Uncharacterized protein</fullName>
    </submittedName>
</protein>
<dbReference type="Proteomes" id="UP000077202">
    <property type="component" value="Unassembled WGS sequence"/>
</dbReference>
<gene>
    <name evidence="1" type="ORF">AXG93_4685s1070</name>
</gene>
<comment type="caution">
    <text evidence="1">The sequence shown here is derived from an EMBL/GenBank/DDBJ whole genome shotgun (WGS) entry which is preliminary data.</text>
</comment>
<proteinExistence type="predicted"/>
<dbReference type="EMBL" id="LVLJ01000596">
    <property type="protein sequence ID" value="OAE33614.1"/>
    <property type="molecule type" value="Genomic_DNA"/>
</dbReference>